<dbReference type="InterPro" id="IPR000477">
    <property type="entry name" value="RT_dom"/>
</dbReference>
<accession>A0A816ZWR9</accession>
<dbReference type="CDD" id="cd01650">
    <property type="entry name" value="RT_nLTR_like"/>
    <property type="match status" value="1"/>
</dbReference>
<sequence length="1263" mass="142583">VNNADDKQEGKGNRNSSAETSEQRKGEKSYCLYYPLDANSTCPDCNDLLGVNLASIEQHLKSHNVEKLEYKCGVCNKLWPSWRSVITHYSKSSCHKQTSTTLKPSTNTNDSSANSVINPNVQLVTKSTKKRSRTIPVVDEKSETDETENNDLNVLQDQTSKSVKQYRHSSSVIPKNSVRARDSVIDMEKSDDDDNTAEDLCTQDITTGVGMKETGSTNKTLDKRKDNKYYCNLCASGSWDKSVSLSQHMRHMHKSEYNASIEVPLTKRRWTKDEILILAEFEAKIPSSDGIFINQILAKKFPTRTLESIKSRRKTREYRELLQQLRDCRASQNIEGLECTDESSDVHSDIVENDDVINNNNNDEDYDNNNPNDIITTTVRGTDGTTYPNVQQYIKDKIIDGRVQMCTTMADALSHYVDDVLYSDPVEESLNGIREALESVHSSKKHKDEKLNAGSKLRSDKSKRKVHKFAHYQRLFKKDKSKLASEIFDGVDNSALKPPMSVAYEHFRKIWETDTKGTGTLDEIASVGTDVLLGPISREEIALAIDQTKNDTAVGPDHVSLNDVKRIARSELWSAYNIWIGSRRVPEKLKVNRTVLLPKGKDGLDNIKNWRPITIASILIRLYNKILTRRMQSVFRTSSKQTGFKPVNGVGQNVAILHNLLRHARTNKSNLFVCLLDVSKAFDSVPHESIIRALVRNGCPSEFIEIIKNEYKNSYTALSCADGDSPLVYIKRGVKQGDPMSSVLFNLVIDELFEIIGDRFGYELPGVGRVNARAFADDIALFSGSEIGMQELLSVTEEFLRARGLELNADKCVAICLRKAGKVKKSQIADSSVKNPPSFTVQNKPIRLLGINEQCRYLGVLFTPFGAVDPRATVTELRSALESLKKAPLKPQQKLLMLRSYLIPRFIFSFINTECYPKLIGQQDRLIRRWLKEILRLPKSVCSEFFYLPIKDGGLGVGKLYDIIGIAKVRLHASCTRPSDECLRFLMETQGSSMHARWCHAMKLSNRPSAIDINTRKVLSIDESRSRLLETVHGSGSEIFRKSPITNQWLSGQTRIMKGNTFIKALHMRTNTTPTLVSTSRGREVDKKCRRCGLVDETLIHILQTCPITQGMRCHRHNNVCRKVSEKLRVKGFQVFQEQGVPSPHLQTNISRPDIIAIRGDQALVLDVTCVFESHDNSFQDAYRRKVDRYKTLDETIKQLYKVDNVVFHGLCIGSRGAYDPRHLSIWHSIGFSGAELAILAVGVIEDSLRTITFFNNANRLRI</sequence>
<protein>
    <recommendedName>
        <fullName evidence="2">Reverse transcriptase domain-containing protein</fullName>
    </recommendedName>
</protein>
<dbReference type="AlphaFoldDB" id="A0A816ZWR9"/>
<feature type="non-terminal residue" evidence="3">
    <location>
        <position position="1"/>
    </location>
</feature>
<feature type="region of interest" description="Disordered" evidence="1">
    <location>
        <begin position="1"/>
        <end position="22"/>
    </location>
</feature>
<dbReference type="Pfam" id="PF00078">
    <property type="entry name" value="RVT_1"/>
    <property type="match status" value="1"/>
</dbReference>
<dbReference type="PANTHER" id="PTHR19446">
    <property type="entry name" value="REVERSE TRANSCRIPTASES"/>
    <property type="match status" value="1"/>
</dbReference>
<reference evidence="3" key="1">
    <citation type="submission" date="2021-02" db="EMBL/GenBank/DDBJ databases">
        <authorList>
            <person name="Nowell W R."/>
        </authorList>
    </citation>
    <scope>NUCLEOTIDE SEQUENCE</scope>
</reference>
<name>A0A816ZWR9_9BILA</name>
<evidence type="ECO:0000259" key="2">
    <source>
        <dbReference type="PROSITE" id="PS50878"/>
    </source>
</evidence>
<evidence type="ECO:0000313" key="4">
    <source>
        <dbReference type="EMBL" id="CAF4202959.1"/>
    </source>
</evidence>
<dbReference type="Proteomes" id="UP000663842">
    <property type="component" value="Unassembled WGS sequence"/>
</dbReference>
<feature type="compositionally biased region" description="Basic and acidic residues" evidence="1">
    <location>
        <begin position="1"/>
        <end position="12"/>
    </location>
</feature>
<dbReference type="InterPro" id="IPR043502">
    <property type="entry name" value="DNA/RNA_pol_sf"/>
</dbReference>
<proteinExistence type="predicted"/>
<gene>
    <name evidence="4" type="ORF">UXM345_LOCUS28111</name>
    <name evidence="3" type="ORF">XDN619_LOCUS34766</name>
</gene>
<organism evidence="3 5">
    <name type="scientific">Rotaria magnacalcarata</name>
    <dbReference type="NCBI Taxonomy" id="392030"/>
    <lineage>
        <taxon>Eukaryota</taxon>
        <taxon>Metazoa</taxon>
        <taxon>Spiralia</taxon>
        <taxon>Gnathifera</taxon>
        <taxon>Rotifera</taxon>
        <taxon>Eurotatoria</taxon>
        <taxon>Bdelloidea</taxon>
        <taxon>Philodinida</taxon>
        <taxon>Philodinidae</taxon>
        <taxon>Rotaria</taxon>
    </lineage>
</organism>
<dbReference type="EMBL" id="CAJNRG010017836">
    <property type="protein sequence ID" value="CAF2240210.1"/>
    <property type="molecule type" value="Genomic_DNA"/>
</dbReference>
<feature type="compositionally biased region" description="Polar residues" evidence="1">
    <location>
        <begin position="93"/>
        <end position="126"/>
    </location>
</feature>
<feature type="region of interest" description="Disordered" evidence="1">
    <location>
        <begin position="93"/>
        <end position="151"/>
    </location>
</feature>
<dbReference type="PROSITE" id="PS50878">
    <property type="entry name" value="RT_POL"/>
    <property type="match status" value="1"/>
</dbReference>
<dbReference type="Proteomes" id="UP000663887">
    <property type="component" value="Unassembled WGS sequence"/>
</dbReference>
<dbReference type="SUPFAM" id="SSF56672">
    <property type="entry name" value="DNA/RNA polymerases"/>
    <property type="match status" value="1"/>
</dbReference>
<feature type="domain" description="Reverse transcriptase" evidence="2">
    <location>
        <begin position="578"/>
        <end position="862"/>
    </location>
</feature>
<evidence type="ECO:0000256" key="1">
    <source>
        <dbReference type="SAM" id="MobiDB-lite"/>
    </source>
</evidence>
<evidence type="ECO:0000313" key="3">
    <source>
        <dbReference type="EMBL" id="CAF2240210.1"/>
    </source>
</evidence>
<dbReference type="EMBL" id="CAJOBF010006315">
    <property type="protein sequence ID" value="CAF4202959.1"/>
    <property type="molecule type" value="Genomic_DNA"/>
</dbReference>
<comment type="caution">
    <text evidence="3">The sequence shown here is derived from an EMBL/GenBank/DDBJ whole genome shotgun (WGS) entry which is preliminary data.</text>
</comment>
<evidence type="ECO:0000313" key="5">
    <source>
        <dbReference type="Proteomes" id="UP000663887"/>
    </source>
</evidence>